<feature type="transmembrane region" description="Helical" evidence="11">
    <location>
        <begin position="84"/>
        <end position="101"/>
    </location>
</feature>
<accession>A0A7X9FR74</accession>
<dbReference type="AlphaFoldDB" id="A0A7X9FR74"/>
<dbReference type="Gene3D" id="1.10.3730.20">
    <property type="match status" value="1"/>
</dbReference>
<feature type="domain" description="EamA" evidence="12">
    <location>
        <begin position="32"/>
        <end position="101"/>
    </location>
</feature>
<evidence type="ECO:0000256" key="4">
    <source>
        <dbReference type="ARBA" id="ARBA00022519"/>
    </source>
</evidence>
<evidence type="ECO:0000256" key="2">
    <source>
        <dbReference type="ARBA" id="ARBA00022475"/>
    </source>
</evidence>
<keyword evidence="6 11" id="KW-0812">Transmembrane</keyword>
<evidence type="ECO:0000256" key="5">
    <source>
        <dbReference type="ARBA" id="ARBA00022556"/>
    </source>
</evidence>
<reference evidence="13 14" key="1">
    <citation type="journal article" date="2020" name="Biotechnol. Biofuels">
        <title>New insights from the biogas microbiome by comprehensive genome-resolved metagenomics of nearly 1600 species originating from multiple anaerobic digesters.</title>
        <authorList>
            <person name="Campanaro S."/>
            <person name="Treu L."/>
            <person name="Rodriguez-R L.M."/>
            <person name="Kovalovszki A."/>
            <person name="Ziels R.M."/>
            <person name="Maus I."/>
            <person name="Zhu X."/>
            <person name="Kougias P.G."/>
            <person name="Basile A."/>
            <person name="Luo G."/>
            <person name="Schluter A."/>
            <person name="Konstantinidis K.T."/>
            <person name="Angelidaki I."/>
        </authorList>
    </citation>
    <scope>NUCLEOTIDE SEQUENCE [LARGE SCALE GENOMIC DNA]</scope>
    <source>
        <strain evidence="13">AS27yjCOA_65</strain>
    </source>
</reference>
<keyword evidence="7" id="KW-0448">Lipopolysaccharide biosynthesis</keyword>
<evidence type="ECO:0000256" key="10">
    <source>
        <dbReference type="ARBA" id="ARBA00023136"/>
    </source>
</evidence>
<keyword evidence="4" id="KW-0997">Cell inner membrane</keyword>
<evidence type="ECO:0000256" key="3">
    <source>
        <dbReference type="ARBA" id="ARBA00022516"/>
    </source>
</evidence>
<dbReference type="Pfam" id="PF00892">
    <property type="entry name" value="EamA"/>
    <property type="match status" value="1"/>
</dbReference>
<organism evidence="13 14">
    <name type="scientific">SAR324 cluster bacterium</name>
    <dbReference type="NCBI Taxonomy" id="2024889"/>
    <lineage>
        <taxon>Bacteria</taxon>
        <taxon>Deltaproteobacteria</taxon>
        <taxon>SAR324 cluster</taxon>
    </lineage>
</organism>
<evidence type="ECO:0000256" key="11">
    <source>
        <dbReference type="SAM" id="Phobius"/>
    </source>
</evidence>
<feature type="transmembrane region" description="Helical" evidence="11">
    <location>
        <begin position="31"/>
        <end position="51"/>
    </location>
</feature>
<keyword evidence="2" id="KW-1003">Cell membrane</keyword>
<dbReference type="InterPro" id="IPR037185">
    <property type="entry name" value="EmrE-like"/>
</dbReference>
<evidence type="ECO:0000256" key="9">
    <source>
        <dbReference type="ARBA" id="ARBA00023098"/>
    </source>
</evidence>
<evidence type="ECO:0000313" key="13">
    <source>
        <dbReference type="EMBL" id="NMC62779.1"/>
    </source>
</evidence>
<feature type="transmembrane region" description="Helical" evidence="11">
    <location>
        <begin position="58"/>
        <end position="78"/>
    </location>
</feature>
<evidence type="ECO:0000259" key="12">
    <source>
        <dbReference type="Pfam" id="PF00892"/>
    </source>
</evidence>
<dbReference type="GO" id="GO:0005886">
    <property type="term" value="C:plasma membrane"/>
    <property type="evidence" value="ECO:0007669"/>
    <property type="project" value="UniProtKB-SubCell"/>
</dbReference>
<keyword evidence="8 11" id="KW-1133">Transmembrane helix</keyword>
<dbReference type="InterPro" id="IPR000390">
    <property type="entry name" value="Small_drug/metabolite_transptr"/>
</dbReference>
<dbReference type="GO" id="GO:0009103">
    <property type="term" value="P:lipopolysaccharide biosynthetic process"/>
    <property type="evidence" value="ECO:0007669"/>
    <property type="project" value="UniProtKB-KW"/>
</dbReference>
<evidence type="ECO:0000256" key="1">
    <source>
        <dbReference type="ARBA" id="ARBA00004651"/>
    </source>
</evidence>
<comment type="caution">
    <text evidence="13">The sequence shown here is derived from an EMBL/GenBank/DDBJ whole genome shotgun (WGS) entry which is preliminary data.</text>
</comment>
<evidence type="ECO:0000256" key="6">
    <source>
        <dbReference type="ARBA" id="ARBA00022692"/>
    </source>
</evidence>
<feature type="non-terminal residue" evidence="13">
    <location>
        <position position="1"/>
    </location>
</feature>
<sequence>KIALNKVRLAVVAEGDPGLWDIVLHLLPNPYFIGGLFVIALGACLFFTLLYTTDISRALPVMGGIGYIIVFVYGHFLLGESINSYQIVGVLLLTIGTFFLTK</sequence>
<dbReference type="PANTHER" id="PTHR30561">
    <property type="entry name" value="SMR FAMILY PROTON-DEPENDENT DRUG EFFLUX TRANSPORTER SUGE"/>
    <property type="match status" value="1"/>
</dbReference>
<dbReference type="GO" id="GO:0022857">
    <property type="term" value="F:transmembrane transporter activity"/>
    <property type="evidence" value="ECO:0007669"/>
    <property type="project" value="InterPro"/>
</dbReference>
<dbReference type="EMBL" id="JAAZON010000276">
    <property type="protein sequence ID" value="NMC62779.1"/>
    <property type="molecule type" value="Genomic_DNA"/>
</dbReference>
<keyword evidence="3" id="KW-0444">Lipid biosynthesis</keyword>
<dbReference type="SUPFAM" id="SSF103481">
    <property type="entry name" value="Multidrug resistance efflux transporter EmrE"/>
    <property type="match status" value="1"/>
</dbReference>
<name>A0A7X9FR74_9DELT</name>
<dbReference type="InterPro" id="IPR000620">
    <property type="entry name" value="EamA_dom"/>
</dbReference>
<gene>
    <name evidence="13" type="ORF">GYA55_06370</name>
</gene>
<keyword evidence="10 11" id="KW-0472">Membrane</keyword>
<comment type="subcellular location">
    <subcellularLocation>
        <location evidence="1">Cell membrane</location>
        <topology evidence="1">Multi-pass membrane protein</topology>
    </subcellularLocation>
</comment>
<proteinExistence type="predicted"/>
<evidence type="ECO:0000256" key="7">
    <source>
        <dbReference type="ARBA" id="ARBA00022985"/>
    </source>
</evidence>
<dbReference type="Proteomes" id="UP000524246">
    <property type="component" value="Unassembled WGS sequence"/>
</dbReference>
<protein>
    <submittedName>
        <fullName evidence="13">EamA family transporter</fullName>
    </submittedName>
</protein>
<keyword evidence="5" id="KW-0441">Lipid A biosynthesis</keyword>
<evidence type="ECO:0000313" key="14">
    <source>
        <dbReference type="Proteomes" id="UP000524246"/>
    </source>
</evidence>
<evidence type="ECO:0000256" key="8">
    <source>
        <dbReference type="ARBA" id="ARBA00022989"/>
    </source>
</evidence>
<keyword evidence="9" id="KW-0443">Lipid metabolism</keyword>
<dbReference type="PANTHER" id="PTHR30561:SF9">
    <property type="entry name" value="4-AMINO-4-DEOXY-L-ARABINOSE-PHOSPHOUNDECAPRENOL FLIPPASE SUBUNIT ARNF-RELATED"/>
    <property type="match status" value="1"/>
</dbReference>